<evidence type="ECO:0000256" key="2">
    <source>
        <dbReference type="ARBA" id="ARBA00023002"/>
    </source>
</evidence>
<dbReference type="Proteomes" id="UP000469559">
    <property type="component" value="Unassembled WGS sequence"/>
</dbReference>
<protein>
    <submittedName>
        <fullName evidence="4">Diacetyl reductase [(S)-acetoin forming]</fullName>
    </submittedName>
</protein>
<reference evidence="4 5" key="1">
    <citation type="submission" date="2018-05" db="EMBL/GenBank/DDBJ databases">
        <title>Whole genome sequencing for identification of molecular markers to develop diagnostic detection tools for the regulated plant pathogen Lachnellula willkommii.</title>
        <authorList>
            <person name="Giroux E."/>
            <person name="Bilodeau G."/>
        </authorList>
    </citation>
    <scope>NUCLEOTIDE SEQUENCE [LARGE SCALE GENOMIC DNA]</scope>
    <source>
        <strain evidence="4 5">CBS 203.66</strain>
    </source>
</reference>
<dbReference type="GO" id="GO:0009688">
    <property type="term" value="P:abscisic acid biosynthetic process"/>
    <property type="evidence" value="ECO:0007669"/>
    <property type="project" value="UniProtKB-ARBA"/>
</dbReference>
<comment type="caution">
    <text evidence="4">The sequence shown here is derived from an EMBL/GenBank/DDBJ whole genome shotgun (WGS) entry which is preliminary data.</text>
</comment>
<name>A0A8T9B8S8_9HELO</name>
<dbReference type="PANTHER" id="PTHR43639">
    <property type="entry name" value="OXIDOREDUCTASE, SHORT-CHAIN DEHYDROGENASE/REDUCTASE FAMILY (AFU_ORTHOLOGUE AFUA_5G02870)"/>
    <property type="match status" value="1"/>
</dbReference>
<dbReference type="InterPro" id="IPR002347">
    <property type="entry name" value="SDR_fam"/>
</dbReference>
<dbReference type="Gene3D" id="3.40.50.720">
    <property type="entry name" value="NAD(P)-binding Rossmann-like Domain"/>
    <property type="match status" value="1"/>
</dbReference>
<organism evidence="4 5">
    <name type="scientific">Lachnellula arida</name>
    <dbReference type="NCBI Taxonomy" id="1316785"/>
    <lineage>
        <taxon>Eukaryota</taxon>
        <taxon>Fungi</taxon>
        <taxon>Dikarya</taxon>
        <taxon>Ascomycota</taxon>
        <taxon>Pezizomycotina</taxon>
        <taxon>Leotiomycetes</taxon>
        <taxon>Helotiales</taxon>
        <taxon>Lachnaceae</taxon>
        <taxon>Lachnellula</taxon>
    </lineage>
</organism>
<evidence type="ECO:0000313" key="5">
    <source>
        <dbReference type="Proteomes" id="UP000469559"/>
    </source>
</evidence>
<proteinExistence type="inferred from homology"/>
<dbReference type="PANTHER" id="PTHR43639:SF9">
    <property type="entry name" value="BLL5898 PROTEIN"/>
    <property type="match status" value="1"/>
</dbReference>
<dbReference type="SUPFAM" id="SSF51735">
    <property type="entry name" value="NAD(P)-binding Rossmann-fold domains"/>
    <property type="match status" value="1"/>
</dbReference>
<dbReference type="PROSITE" id="PS00061">
    <property type="entry name" value="ADH_SHORT"/>
    <property type="match status" value="1"/>
</dbReference>
<dbReference type="EMBL" id="QGMF01000616">
    <property type="protein sequence ID" value="TVY14783.1"/>
    <property type="molecule type" value="Genomic_DNA"/>
</dbReference>
<dbReference type="PRINTS" id="PR00081">
    <property type="entry name" value="GDHRDH"/>
</dbReference>
<keyword evidence="5" id="KW-1185">Reference proteome</keyword>
<gene>
    <name evidence="4" type="primary">butA_1</name>
    <name evidence="4" type="ORF">LARI1_G007477</name>
</gene>
<evidence type="ECO:0000313" key="4">
    <source>
        <dbReference type="EMBL" id="TVY14783.1"/>
    </source>
</evidence>
<evidence type="ECO:0000256" key="3">
    <source>
        <dbReference type="RuleBase" id="RU000363"/>
    </source>
</evidence>
<comment type="similarity">
    <text evidence="3">Belongs to the short-chain dehydrogenases/reductases (SDR) family.</text>
</comment>
<keyword evidence="1" id="KW-0521">NADP</keyword>
<dbReference type="InterPro" id="IPR020904">
    <property type="entry name" value="Sc_DH/Rdtase_CS"/>
</dbReference>
<accession>A0A8T9B8S8</accession>
<keyword evidence="2" id="KW-0560">Oxidoreductase</keyword>
<evidence type="ECO:0000256" key="1">
    <source>
        <dbReference type="ARBA" id="ARBA00022857"/>
    </source>
</evidence>
<dbReference type="GO" id="GO:0016491">
    <property type="term" value="F:oxidoreductase activity"/>
    <property type="evidence" value="ECO:0007669"/>
    <property type="project" value="UniProtKB-KW"/>
</dbReference>
<dbReference type="OrthoDB" id="47007at2759"/>
<dbReference type="InterPro" id="IPR036291">
    <property type="entry name" value="NAD(P)-bd_dom_sf"/>
</dbReference>
<dbReference type="Pfam" id="PF00106">
    <property type="entry name" value="adh_short"/>
    <property type="match status" value="1"/>
</dbReference>
<dbReference type="PRINTS" id="PR00080">
    <property type="entry name" value="SDRFAMILY"/>
</dbReference>
<dbReference type="FunFam" id="3.40.50.720:FF:000084">
    <property type="entry name" value="Short-chain dehydrogenase reductase"/>
    <property type="match status" value="1"/>
</dbReference>
<sequence length="304" mass="31909">MNSASVPGFNYSHPNERKAEQLACRLDMDLSVDSCEQSAQDFTQITAMPVAIVTGSSGGIGRGIALRLAEDGFDVVVNDIASKKTDIDAVVAALTAKGKRAVGISADVSDQAQVVELVSKTVAEFGALNVMVANAGILETTPLLELSVEQWDRSMAINLRGVFLCFTIAAKQIIKQGGGGKLIAACSISGYRPSGKAPAYCSSKWGVRGLTQTAALELGPHGITVNSYCPGSVKTGMSLVFAERLAKERGEANVEEVYKSSSHRTNALGKELYPENIAGLVSFLAGKDSSHMTGQSIICDGGKF</sequence>
<dbReference type="AlphaFoldDB" id="A0A8T9B8S8"/>